<gene>
    <name evidence="2" type="ORF">NCTC10194_00671</name>
</gene>
<feature type="transmembrane region" description="Helical" evidence="1">
    <location>
        <begin position="146"/>
        <end position="164"/>
    </location>
</feature>
<evidence type="ECO:0000256" key="1">
    <source>
        <dbReference type="SAM" id="Phobius"/>
    </source>
</evidence>
<dbReference type="KEGG" id="mgly:NCTC10194_00671"/>
<dbReference type="Proteomes" id="UP000290815">
    <property type="component" value="Chromosome"/>
</dbReference>
<keyword evidence="1" id="KW-0472">Membrane</keyword>
<feature type="transmembrane region" description="Helical" evidence="1">
    <location>
        <begin position="20"/>
        <end position="46"/>
    </location>
</feature>
<keyword evidence="1" id="KW-0812">Transmembrane</keyword>
<feature type="transmembrane region" description="Helical" evidence="1">
    <location>
        <begin position="105"/>
        <end position="126"/>
    </location>
</feature>
<dbReference type="AlphaFoldDB" id="A0A449AWC2"/>
<accession>A0A449AWC2</accession>
<evidence type="ECO:0000313" key="3">
    <source>
        <dbReference type="Proteomes" id="UP000290815"/>
    </source>
</evidence>
<keyword evidence="1" id="KW-1133">Transmembrane helix</keyword>
<evidence type="ECO:0000313" key="2">
    <source>
        <dbReference type="EMBL" id="VEU71065.1"/>
    </source>
</evidence>
<organism evidence="2 3">
    <name type="scientific">Mycoplasmopsis glycophila</name>
    <dbReference type="NCBI Taxonomy" id="171285"/>
    <lineage>
        <taxon>Bacteria</taxon>
        <taxon>Bacillati</taxon>
        <taxon>Mycoplasmatota</taxon>
        <taxon>Mycoplasmoidales</taxon>
        <taxon>Metamycoplasmataceae</taxon>
        <taxon>Mycoplasmopsis</taxon>
    </lineage>
</organism>
<feature type="transmembrane region" description="Helical" evidence="1">
    <location>
        <begin position="66"/>
        <end position="84"/>
    </location>
</feature>
<proteinExistence type="predicted"/>
<dbReference type="RefSeq" id="WP_027333419.1">
    <property type="nucleotide sequence ID" value="NZ_LR215024.1"/>
</dbReference>
<reference evidence="2 3" key="1">
    <citation type="submission" date="2019-01" db="EMBL/GenBank/DDBJ databases">
        <authorList>
            <consortium name="Pathogen Informatics"/>
        </authorList>
    </citation>
    <scope>NUCLEOTIDE SEQUENCE [LARGE SCALE GENOMIC DNA]</scope>
    <source>
        <strain evidence="2 3">NCTC10194</strain>
    </source>
</reference>
<keyword evidence="3" id="KW-1185">Reference proteome</keyword>
<name>A0A449AWC2_9BACT</name>
<sequence length="192" mass="21280">MNEQNLKFYSKTQKLFRNVIISGIVAIALLVFCSFLSFFVLSFLTAFEFVSTGKAALAVVKGVLCYLPYLVALVVFIFYVILYINSLFEIWYRKTVTENAELIQLAKMAFIFLIVGLGILSLPAVLNLLTQSSVVSNASLTKNVSLNLVACGVLIGGLIVSSKVNKKLELVIKTQNPQNEAQKEENKVEENN</sequence>
<dbReference type="EMBL" id="LR215024">
    <property type="protein sequence ID" value="VEU71065.1"/>
    <property type="molecule type" value="Genomic_DNA"/>
</dbReference>
<protein>
    <submittedName>
        <fullName evidence="2">Uncharacterized protein</fullName>
    </submittedName>
</protein>